<feature type="transmembrane region" description="Helical" evidence="2">
    <location>
        <begin position="237"/>
        <end position="255"/>
    </location>
</feature>
<keyword evidence="2" id="KW-0472">Membrane</keyword>
<feature type="transmembrane region" description="Helical" evidence="2">
    <location>
        <begin position="280"/>
        <end position="300"/>
    </location>
</feature>
<reference evidence="3" key="1">
    <citation type="submission" date="2018-04" db="EMBL/GenBank/DDBJ databases">
        <title>Whole genome sequencing of Hypsizygus marmoreus.</title>
        <authorList>
            <person name="Choi I.-G."/>
            <person name="Min B."/>
            <person name="Kim J.-G."/>
            <person name="Kim S."/>
            <person name="Oh Y.-L."/>
            <person name="Kong W.-S."/>
            <person name="Park H."/>
            <person name="Jeong J."/>
            <person name="Song E.-S."/>
        </authorList>
    </citation>
    <scope>NUCLEOTIDE SEQUENCE [LARGE SCALE GENOMIC DNA]</scope>
    <source>
        <strain evidence="3">51987-8</strain>
    </source>
</reference>
<feature type="transmembrane region" description="Helical" evidence="2">
    <location>
        <begin position="82"/>
        <end position="102"/>
    </location>
</feature>
<feature type="transmembrane region" description="Helical" evidence="2">
    <location>
        <begin position="168"/>
        <end position="190"/>
    </location>
</feature>
<dbReference type="AlphaFoldDB" id="A0A369J8J6"/>
<sequence>MSEFKFPTPVGGTPFPSDFAPSVLFAALYGLLVPVMLYRMFHRSSRTILLFGSIPFSVERVVIFSLRAVMSRSESQRLSKGLVTYMQISFGLGFIGLASDLVKIIRCLVVNPTYGSETYAQSPAAETEASYRDRFRGTYGREGFLGPPPEGTPDYPRRRFWARRFSDFAGLAFLAATVPGIVANVHFSSIVEDPSKGDKTMLLRYVSSGVALFLTCILGAATVWARCCLTRVSRRGTLIIANLTILLSVIGIYRLRIMYNTTPSLLSIGPGSLNSPGDKAGFYVLHVLPEWLTNAILVTVNIKQMLGTGMWGDWRFRDETPDERAKRERKEATQVQRRSPRPPVSNANGCSKEGA</sequence>
<evidence type="ECO:0000313" key="4">
    <source>
        <dbReference type="Proteomes" id="UP000076154"/>
    </source>
</evidence>
<organism evidence="3 4">
    <name type="scientific">Hypsizygus marmoreus</name>
    <name type="common">White beech mushroom</name>
    <name type="synonym">Agaricus marmoreus</name>
    <dbReference type="NCBI Taxonomy" id="39966"/>
    <lineage>
        <taxon>Eukaryota</taxon>
        <taxon>Fungi</taxon>
        <taxon>Dikarya</taxon>
        <taxon>Basidiomycota</taxon>
        <taxon>Agaricomycotina</taxon>
        <taxon>Agaricomycetes</taxon>
        <taxon>Agaricomycetidae</taxon>
        <taxon>Agaricales</taxon>
        <taxon>Tricholomatineae</taxon>
        <taxon>Lyophyllaceae</taxon>
        <taxon>Hypsizygus</taxon>
    </lineage>
</organism>
<protein>
    <submittedName>
        <fullName evidence="3">Uncharacterized protein</fullName>
    </submittedName>
</protein>
<keyword evidence="2" id="KW-1133">Transmembrane helix</keyword>
<comment type="caution">
    <text evidence="3">The sequence shown here is derived from an EMBL/GenBank/DDBJ whole genome shotgun (WGS) entry which is preliminary data.</text>
</comment>
<dbReference type="OrthoDB" id="2562239at2759"/>
<dbReference type="InParanoid" id="A0A369J8J6"/>
<evidence type="ECO:0000313" key="3">
    <source>
        <dbReference type="EMBL" id="RDB16755.1"/>
    </source>
</evidence>
<keyword evidence="4" id="KW-1185">Reference proteome</keyword>
<feature type="transmembrane region" description="Helical" evidence="2">
    <location>
        <begin position="20"/>
        <end position="41"/>
    </location>
</feature>
<keyword evidence="2" id="KW-0812">Transmembrane</keyword>
<name>A0A369J8J6_HYPMA</name>
<dbReference type="Proteomes" id="UP000076154">
    <property type="component" value="Unassembled WGS sequence"/>
</dbReference>
<evidence type="ECO:0000256" key="2">
    <source>
        <dbReference type="SAM" id="Phobius"/>
    </source>
</evidence>
<feature type="transmembrane region" description="Helical" evidence="2">
    <location>
        <begin position="48"/>
        <end position="70"/>
    </location>
</feature>
<feature type="transmembrane region" description="Helical" evidence="2">
    <location>
        <begin position="202"/>
        <end position="225"/>
    </location>
</feature>
<dbReference type="EMBL" id="LUEZ02000122">
    <property type="protein sequence ID" value="RDB16755.1"/>
    <property type="molecule type" value="Genomic_DNA"/>
</dbReference>
<gene>
    <name evidence="3" type="ORF">Hypma_002387</name>
</gene>
<proteinExistence type="predicted"/>
<feature type="compositionally biased region" description="Basic and acidic residues" evidence="1">
    <location>
        <begin position="317"/>
        <end position="332"/>
    </location>
</feature>
<evidence type="ECO:0000256" key="1">
    <source>
        <dbReference type="SAM" id="MobiDB-lite"/>
    </source>
</evidence>
<accession>A0A369J8J6</accession>
<feature type="region of interest" description="Disordered" evidence="1">
    <location>
        <begin position="317"/>
        <end position="355"/>
    </location>
</feature>